<dbReference type="InterPro" id="IPR009003">
    <property type="entry name" value="Peptidase_S1_PA"/>
</dbReference>
<gene>
    <name evidence="1" type="ORF">DIATSA_LOCUS13678</name>
</gene>
<dbReference type="EMBL" id="OU893340">
    <property type="protein sequence ID" value="CAG9796487.1"/>
    <property type="molecule type" value="Genomic_DNA"/>
</dbReference>
<dbReference type="Proteomes" id="UP001153714">
    <property type="component" value="Chromosome 9"/>
</dbReference>
<evidence type="ECO:0000313" key="2">
    <source>
        <dbReference type="Proteomes" id="UP001153714"/>
    </source>
</evidence>
<reference evidence="1" key="2">
    <citation type="submission" date="2022-10" db="EMBL/GenBank/DDBJ databases">
        <authorList>
            <consortium name="ENA_rothamsted_submissions"/>
            <consortium name="culmorum"/>
            <person name="King R."/>
        </authorList>
    </citation>
    <scope>NUCLEOTIDE SEQUENCE</scope>
</reference>
<dbReference type="OrthoDB" id="10037534at2759"/>
<name>A0A9N9WK78_9NEOP</name>
<sequence length="430" mass="48665">MSIIRDLSTCHDDFNLKPADGVLKEHSFPWLGFVQYIHVTTGLPHHSKAPRVVLIHKQFALGTATDMLHLPKNYKLGHVIFGDYEREEEECGLTKHQVKLGVKCPRAYIEMPIIDITPHPEFSRKSCLIWNIKQSSAHRAALTTYKNIYNLWNRRNVEKIQQPNLDDALAIEATRDSIGLTNFLSVVQAESKILLRLGSEGVTHVLCSSGCGVRPGSPIISHSADGTFEVIGLTAGGAACSRRAMRRRLNTEPPLYIDVYPYATWIINVITAFILPRPYSHNFKLVDEAGPTMAVNRGNYLRQRKLQRQGWKARTYMSGNYCFKQNKAQKKTAFFYSEQFEVKADPPAKLNIAMMISAGIECTITCARLQMPNRLSTPVIHGVGGYNITIEFDTEWFPYLFVFGIGLSGKNTTERDFARWIGERKPGFWK</sequence>
<proteinExistence type="predicted"/>
<dbReference type="AlphaFoldDB" id="A0A9N9WK78"/>
<reference evidence="1" key="1">
    <citation type="submission" date="2021-12" db="EMBL/GenBank/DDBJ databases">
        <authorList>
            <person name="King R."/>
        </authorList>
    </citation>
    <scope>NUCLEOTIDE SEQUENCE</scope>
</reference>
<organism evidence="1 2">
    <name type="scientific">Diatraea saccharalis</name>
    <name type="common">sugarcane borer</name>
    <dbReference type="NCBI Taxonomy" id="40085"/>
    <lineage>
        <taxon>Eukaryota</taxon>
        <taxon>Metazoa</taxon>
        <taxon>Ecdysozoa</taxon>
        <taxon>Arthropoda</taxon>
        <taxon>Hexapoda</taxon>
        <taxon>Insecta</taxon>
        <taxon>Pterygota</taxon>
        <taxon>Neoptera</taxon>
        <taxon>Endopterygota</taxon>
        <taxon>Lepidoptera</taxon>
        <taxon>Glossata</taxon>
        <taxon>Ditrysia</taxon>
        <taxon>Pyraloidea</taxon>
        <taxon>Crambidae</taxon>
        <taxon>Crambinae</taxon>
        <taxon>Diatraea</taxon>
    </lineage>
</organism>
<accession>A0A9N9WK78</accession>
<dbReference type="SUPFAM" id="SSF50494">
    <property type="entry name" value="Trypsin-like serine proteases"/>
    <property type="match status" value="1"/>
</dbReference>
<evidence type="ECO:0000313" key="1">
    <source>
        <dbReference type="EMBL" id="CAG9796487.1"/>
    </source>
</evidence>
<keyword evidence="2" id="KW-1185">Reference proteome</keyword>
<evidence type="ECO:0008006" key="3">
    <source>
        <dbReference type="Google" id="ProtNLM"/>
    </source>
</evidence>
<protein>
    <recommendedName>
        <fullName evidence="3">Peptidase S1 domain-containing protein</fullName>
    </recommendedName>
</protein>